<evidence type="ECO:0000259" key="7">
    <source>
        <dbReference type="PROSITE" id="PS50863"/>
    </source>
</evidence>
<reference evidence="8 9" key="1">
    <citation type="journal article" date="2020" name="Mol. Plant">
        <title>The Chromosome-Based Rubber Tree Genome Provides New Insights into Spurge Genome Evolution and Rubber Biosynthesis.</title>
        <authorList>
            <person name="Liu J."/>
            <person name="Shi C."/>
            <person name="Shi C.C."/>
            <person name="Li W."/>
            <person name="Zhang Q.J."/>
            <person name="Zhang Y."/>
            <person name="Li K."/>
            <person name="Lu H.F."/>
            <person name="Shi C."/>
            <person name="Zhu S.T."/>
            <person name="Xiao Z.Y."/>
            <person name="Nan H."/>
            <person name="Yue Y."/>
            <person name="Zhu X.G."/>
            <person name="Wu Y."/>
            <person name="Hong X.N."/>
            <person name="Fan G.Y."/>
            <person name="Tong Y."/>
            <person name="Zhang D."/>
            <person name="Mao C.L."/>
            <person name="Liu Y.L."/>
            <person name="Hao S.J."/>
            <person name="Liu W.Q."/>
            <person name="Lv M.Q."/>
            <person name="Zhang H.B."/>
            <person name="Liu Y."/>
            <person name="Hu-Tang G.R."/>
            <person name="Wang J.P."/>
            <person name="Wang J.H."/>
            <person name="Sun Y.H."/>
            <person name="Ni S.B."/>
            <person name="Chen W.B."/>
            <person name="Zhang X.C."/>
            <person name="Jiao Y.N."/>
            <person name="Eichler E.E."/>
            <person name="Li G.H."/>
            <person name="Liu X."/>
            <person name="Gao L.Z."/>
        </authorList>
    </citation>
    <scope>NUCLEOTIDE SEQUENCE [LARGE SCALE GENOMIC DNA]</scope>
    <source>
        <strain evidence="9">cv. GT1</strain>
        <tissue evidence="8">Leaf</tissue>
    </source>
</reference>
<evidence type="ECO:0000256" key="1">
    <source>
        <dbReference type="ARBA" id="ARBA00004123"/>
    </source>
</evidence>
<keyword evidence="4" id="KW-0804">Transcription</keyword>
<dbReference type="GO" id="GO:0003677">
    <property type="term" value="F:DNA binding"/>
    <property type="evidence" value="ECO:0007669"/>
    <property type="project" value="UniProtKB-KW"/>
</dbReference>
<evidence type="ECO:0000313" key="9">
    <source>
        <dbReference type="Proteomes" id="UP000467840"/>
    </source>
</evidence>
<feature type="compositionally biased region" description="Basic and acidic residues" evidence="6">
    <location>
        <begin position="265"/>
        <end position="286"/>
    </location>
</feature>
<evidence type="ECO:0000256" key="6">
    <source>
        <dbReference type="SAM" id="MobiDB-lite"/>
    </source>
</evidence>
<keyword evidence="5" id="KW-0539">Nucleus</keyword>
<organism evidence="8 9">
    <name type="scientific">Hevea brasiliensis</name>
    <name type="common">Para rubber tree</name>
    <name type="synonym">Siphonia brasiliensis</name>
    <dbReference type="NCBI Taxonomy" id="3981"/>
    <lineage>
        <taxon>Eukaryota</taxon>
        <taxon>Viridiplantae</taxon>
        <taxon>Streptophyta</taxon>
        <taxon>Embryophyta</taxon>
        <taxon>Tracheophyta</taxon>
        <taxon>Spermatophyta</taxon>
        <taxon>Magnoliopsida</taxon>
        <taxon>eudicotyledons</taxon>
        <taxon>Gunneridae</taxon>
        <taxon>Pentapetalae</taxon>
        <taxon>rosids</taxon>
        <taxon>fabids</taxon>
        <taxon>Malpighiales</taxon>
        <taxon>Euphorbiaceae</taxon>
        <taxon>Crotonoideae</taxon>
        <taxon>Micrandreae</taxon>
        <taxon>Hevea</taxon>
    </lineage>
</organism>
<accession>A0A6A6MZY2</accession>
<dbReference type="PROSITE" id="PS50863">
    <property type="entry name" value="B3"/>
    <property type="match status" value="2"/>
</dbReference>
<dbReference type="Proteomes" id="UP000467840">
    <property type="component" value="Chromosome 10"/>
</dbReference>
<proteinExistence type="predicted"/>
<feature type="domain" description="TF-B3" evidence="7">
    <location>
        <begin position="171"/>
        <end position="247"/>
    </location>
</feature>
<dbReference type="PANTHER" id="PTHR31920">
    <property type="entry name" value="B3 DOMAIN-CONTAINING"/>
    <property type="match status" value="1"/>
</dbReference>
<evidence type="ECO:0000256" key="4">
    <source>
        <dbReference type="ARBA" id="ARBA00023163"/>
    </source>
</evidence>
<gene>
    <name evidence="8" type="ORF">GH714_010064</name>
</gene>
<keyword evidence="3" id="KW-0238">DNA-binding</keyword>
<dbReference type="InterPro" id="IPR003340">
    <property type="entry name" value="B3_DNA-bd"/>
</dbReference>
<dbReference type="SMART" id="SM01019">
    <property type="entry name" value="B3"/>
    <property type="match status" value="2"/>
</dbReference>
<dbReference type="CDD" id="cd10017">
    <property type="entry name" value="B3_DNA"/>
    <property type="match status" value="2"/>
</dbReference>
<dbReference type="SUPFAM" id="SSF101936">
    <property type="entry name" value="DNA-binding pseudobarrel domain"/>
    <property type="match status" value="2"/>
</dbReference>
<dbReference type="GO" id="GO:0005634">
    <property type="term" value="C:nucleus"/>
    <property type="evidence" value="ECO:0007669"/>
    <property type="project" value="UniProtKB-SubCell"/>
</dbReference>
<dbReference type="Pfam" id="PF02362">
    <property type="entry name" value="B3"/>
    <property type="match status" value="2"/>
</dbReference>
<keyword evidence="2" id="KW-0805">Transcription regulation</keyword>
<dbReference type="PANTHER" id="PTHR31920:SF138">
    <property type="entry name" value="TF-B3 DOMAIN-CONTAINING PROTEIN"/>
    <property type="match status" value="1"/>
</dbReference>
<dbReference type="EMBL" id="JAAGAX010000003">
    <property type="protein sequence ID" value="KAF2318687.1"/>
    <property type="molecule type" value="Genomic_DNA"/>
</dbReference>
<dbReference type="AlphaFoldDB" id="A0A6A6MZY2"/>
<dbReference type="Gene3D" id="2.40.330.10">
    <property type="entry name" value="DNA-binding pseudobarrel domain"/>
    <property type="match status" value="2"/>
</dbReference>
<keyword evidence="9" id="KW-1185">Reference proteome</keyword>
<feature type="region of interest" description="Disordered" evidence="6">
    <location>
        <begin position="262"/>
        <end position="313"/>
    </location>
</feature>
<evidence type="ECO:0000256" key="5">
    <source>
        <dbReference type="ARBA" id="ARBA00023242"/>
    </source>
</evidence>
<comment type="subcellular location">
    <subcellularLocation>
        <location evidence="1">Nucleus</location>
    </subcellularLocation>
</comment>
<feature type="domain" description="TF-B3" evidence="7">
    <location>
        <begin position="329"/>
        <end position="414"/>
    </location>
</feature>
<dbReference type="InterPro" id="IPR050655">
    <property type="entry name" value="Plant_B3_domain"/>
</dbReference>
<dbReference type="InterPro" id="IPR015300">
    <property type="entry name" value="DNA-bd_pseudobarrel_sf"/>
</dbReference>
<evidence type="ECO:0000256" key="2">
    <source>
        <dbReference type="ARBA" id="ARBA00023015"/>
    </source>
</evidence>
<sequence length="414" mass="47244">MVDLLRRAGLFDEILHLIKEISRDPADAKTCLSAEEDGVERDEGTIVVRRYVFSVSTDPSEAVEELLQHANASLWVYAAMCLVDVAGHQCGSRGFMLSMDDSRGDVGCEVDDGDDGKGLVGMYAYSLCELARLWWSTGAAQRKKFREKKRGWEELRKQGCKGLWRDRRRGIPIKFVEDYGYCLTSPVTLQDPTGTSWKVELLKNGNEVWLEKGWPEFSENHTLKYGHLLVFEYKGDSLFHVFIFDKTAVEIEYSVKLNFDGESPQPKKQEIDDHDSISCHNLDDPIRNGNQSRGKRKQFMDETGRSRQAGRPKRSKICGALEAVNNFISSYPFFKVLLRRSLNVAIPFHLIRRYMACESRTVMLKVADKSWPVKLNVYSHRRTAKLCAGWLAFARENSLEVGDVCIFELMRGIC</sequence>
<evidence type="ECO:0000256" key="3">
    <source>
        <dbReference type="ARBA" id="ARBA00023125"/>
    </source>
</evidence>
<evidence type="ECO:0000313" key="8">
    <source>
        <dbReference type="EMBL" id="KAF2318687.1"/>
    </source>
</evidence>
<comment type="caution">
    <text evidence="8">The sequence shown here is derived from an EMBL/GenBank/DDBJ whole genome shotgun (WGS) entry which is preliminary data.</text>
</comment>
<name>A0A6A6MZY2_HEVBR</name>
<protein>
    <recommendedName>
        <fullName evidence="7">TF-B3 domain-containing protein</fullName>
    </recommendedName>
</protein>